<comment type="caution">
    <text evidence="2">The sequence shown here is derived from an EMBL/GenBank/DDBJ whole genome shotgun (WGS) entry which is preliminary data.</text>
</comment>
<dbReference type="EMBL" id="JAHYBX010000002">
    <property type="protein sequence ID" value="MCA1855892.1"/>
    <property type="molecule type" value="Genomic_DNA"/>
</dbReference>
<protein>
    <recommendedName>
        <fullName evidence="4">Pilus assembly protein</fullName>
    </recommendedName>
</protein>
<proteinExistence type="predicted"/>
<dbReference type="PROSITE" id="PS51257">
    <property type="entry name" value="PROKAR_LIPOPROTEIN"/>
    <property type="match status" value="1"/>
</dbReference>
<feature type="chain" id="PRO_5046819043" description="Pilus assembly protein" evidence="1">
    <location>
        <begin position="25"/>
        <end position="95"/>
    </location>
</feature>
<evidence type="ECO:0000256" key="1">
    <source>
        <dbReference type="SAM" id="SignalP"/>
    </source>
</evidence>
<gene>
    <name evidence="2" type="ORF">LE190_08125</name>
</gene>
<dbReference type="Proteomes" id="UP001198602">
    <property type="component" value="Unassembled WGS sequence"/>
</dbReference>
<keyword evidence="1" id="KW-0732">Signal</keyword>
<evidence type="ECO:0000313" key="3">
    <source>
        <dbReference type="Proteomes" id="UP001198602"/>
    </source>
</evidence>
<sequence length="95" mass="10037">MSTIRKIPLALVLASFGACLHGCAHTTPEWDRQFGTATRANLAAQVLDPGAAANRHPATGIDGRAAKGAHDRYQRSFAEPERMPPAIFISAGGAR</sequence>
<evidence type="ECO:0000313" key="2">
    <source>
        <dbReference type="EMBL" id="MCA1855892.1"/>
    </source>
</evidence>
<name>A0ABS7YA89_9BURK</name>
<evidence type="ECO:0008006" key="4">
    <source>
        <dbReference type="Google" id="ProtNLM"/>
    </source>
</evidence>
<reference evidence="2 3" key="1">
    <citation type="submission" date="2021-07" db="EMBL/GenBank/DDBJ databases">
        <title>Characterization of Violacein-producing bacteria and related species.</title>
        <authorList>
            <person name="Wilson H.S."/>
            <person name="De Leon M.E."/>
        </authorList>
    </citation>
    <scope>NUCLEOTIDE SEQUENCE [LARGE SCALE GENOMIC DNA]</scope>
    <source>
        <strain evidence="2 3">HSC-2F05</strain>
    </source>
</reference>
<feature type="signal peptide" evidence="1">
    <location>
        <begin position="1"/>
        <end position="24"/>
    </location>
</feature>
<accession>A0ABS7YA89</accession>
<keyword evidence="3" id="KW-1185">Reference proteome</keyword>
<organism evidence="2 3">
    <name type="scientific">Massilia hydrophila</name>
    <dbReference type="NCBI Taxonomy" id="3044279"/>
    <lineage>
        <taxon>Bacteria</taxon>
        <taxon>Pseudomonadati</taxon>
        <taxon>Pseudomonadota</taxon>
        <taxon>Betaproteobacteria</taxon>
        <taxon>Burkholderiales</taxon>
        <taxon>Oxalobacteraceae</taxon>
        <taxon>Telluria group</taxon>
        <taxon>Massilia</taxon>
    </lineage>
</organism>
<dbReference type="RefSeq" id="WP_225238253.1">
    <property type="nucleotide sequence ID" value="NZ_JAHYBX010000002.1"/>
</dbReference>